<keyword evidence="14" id="KW-1185">Reference proteome</keyword>
<keyword evidence="4 11" id="KW-1133">Transmembrane helix</keyword>
<sequence>MTECFFEKVVTLHYMVYFNFFGCVLVPLLVMLVIYAHIFMAARRQLRLMSLKVSQTPAPGQRAPTPSSSRSFLQREVRAAKSLAIIVGLFALCWLPLHIINCYNHLCRNCERPHILVMNIAIILSHANSAVNPFIYAYRIREFRQTFQKIWRQNIMRQRDSCRVGLGDTNSRDIRSHSIGRTSQTSKDESSGGTVVNSFVLEVTPDQAGQKATRELPWQWTSYSNVESSCCVTNGHQGKGGPSAEQEEPYIINSAERSDAETGGASNAGALKHTGSCISFVNVQAFSQKHTDCSADTTDVS</sequence>
<evidence type="ECO:0000256" key="11">
    <source>
        <dbReference type="SAM" id="Phobius"/>
    </source>
</evidence>
<keyword evidence="9" id="KW-0807">Transducer</keyword>
<keyword evidence="6 11" id="KW-0472">Membrane</keyword>
<dbReference type="Gene3D" id="1.20.1070.10">
    <property type="entry name" value="Rhodopsin 7-helix transmembrane proteins"/>
    <property type="match status" value="1"/>
</dbReference>
<evidence type="ECO:0000256" key="9">
    <source>
        <dbReference type="ARBA" id="ARBA00023224"/>
    </source>
</evidence>
<dbReference type="GO" id="GO:0007189">
    <property type="term" value="P:adenylate cyclase-activating G protein-coupled receptor signaling pathway"/>
    <property type="evidence" value="ECO:0007669"/>
    <property type="project" value="TreeGrafter"/>
</dbReference>
<feature type="transmembrane region" description="Helical" evidence="11">
    <location>
        <begin position="16"/>
        <end position="42"/>
    </location>
</feature>
<dbReference type="EMBL" id="CM012448">
    <property type="protein sequence ID" value="RVE65651.1"/>
    <property type="molecule type" value="Genomic_DNA"/>
</dbReference>
<evidence type="ECO:0000256" key="5">
    <source>
        <dbReference type="ARBA" id="ARBA00023040"/>
    </source>
</evidence>
<dbReference type="InterPro" id="IPR017452">
    <property type="entry name" value="GPCR_Rhodpsn_7TM"/>
</dbReference>
<dbReference type="OrthoDB" id="9445642at2759"/>
<evidence type="ECO:0000256" key="1">
    <source>
        <dbReference type="ARBA" id="ARBA00004651"/>
    </source>
</evidence>
<dbReference type="GO" id="GO:0001609">
    <property type="term" value="F:G protein-coupled adenosine receptor activity"/>
    <property type="evidence" value="ECO:0007669"/>
    <property type="project" value="TreeGrafter"/>
</dbReference>
<dbReference type="PANTHER" id="PTHR24246:SF47">
    <property type="entry name" value="ADENOSINE RECEPTOR A2A"/>
    <property type="match status" value="1"/>
</dbReference>
<evidence type="ECO:0000256" key="10">
    <source>
        <dbReference type="SAM" id="MobiDB-lite"/>
    </source>
</evidence>
<organism evidence="13 14">
    <name type="scientific">Oryzias javanicus</name>
    <name type="common">Javanese ricefish</name>
    <name type="synonym">Aplocheilus javanicus</name>
    <dbReference type="NCBI Taxonomy" id="123683"/>
    <lineage>
        <taxon>Eukaryota</taxon>
        <taxon>Metazoa</taxon>
        <taxon>Chordata</taxon>
        <taxon>Craniata</taxon>
        <taxon>Vertebrata</taxon>
        <taxon>Euteleostomi</taxon>
        <taxon>Actinopterygii</taxon>
        <taxon>Neopterygii</taxon>
        <taxon>Teleostei</taxon>
        <taxon>Neoteleostei</taxon>
        <taxon>Acanthomorphata</taxon>
        <taxon>Ovalentaria</taxon>
        <taxon>Atherinomorphae</taxon>
        <taxon>Beloniformes</taxon>
        <taxon>Adrianichthyidae</taxon>
        <taxon>Oryziinae</taxon>
        <taxon>Oryzias</taxon>
    </lineage>
</organism>
<evidence type="ECO:0000256" key="4">
    <source>
        <dbReference type="ARBA" id="ARBA00022989"/>
    </source>
</evidence>
<protein>
    <recommendedName>
        <fullName evidence="12">G-protein coupled receptors family 1 profile domain-containing protein</fullName>
    </recommendedName>
</protein>
<feature type="transmembrane region" description="Helical" evidence="11">
    <location>
        <begin position="79"/>
        <end position="100"/>
    </location>
</feature>
<dbReference type="InterPro" id="IPR000276">
    <property type="entry name" value="GPCR_Rhodpsn"/>
</dbReference>
<dbReference type="PROSITE" id="PS50262">
    <property type="entry name" value="G_PROTEIN_RECEP_F1_2"/>
    <property type="match status" value="1"/>
</dbReference>
<evidence type="ECO:0000256" key="8">
    <source>
        <dbReference type="ARBA" id="ARBA00023180"/>
    </source>
</evidence>
<evidence type="ECO:0000313" key="14">
    <source>
        <dbReference type="Proteomes" id="UP000283210"/>
    </source>
</evidence>
<feature type="compositionally biased region" description="Polar residues" evidence="10">
    <location>
        <begin position="179"/>
        <end position="193"/>
    </location>
</feature>
<keyword evidence="7" id="KW-0675">Receptor</keyword>
<keyword evidence="3 11" id="KW-0812">Transmembrane</keyword>
<dbReference type="PANTHER" id="PTHR24246">
    <property type="entry name" value="OLFACTORY RECEPTOR AND ADENOSINE RECEPTOR"/>
    <property type="match status" value="1"/>
</dbReference>
<comment type="subcellular location">
    <subcellularLocation>
        <location evidence="1">Cell membrane</location>
        <topology evidence="1">Multi-pass membrane protein</topology>
    </subcellularLocation>
</comment>
<keyword evidence="5" id="KW-0297">G-protein coupled receptor</keyword>
<keyword evidence="8" id="KW-0325">Glycoprotein</keyword>
<proteinExistence type="predicted"/>
<evidence type="ECO:0000256" key="7">
    <source>
        <dbReference type="ARBA" id="ARBA00023170"/>
    </source>
</evidence>
<reference evidence="13 14" key="1">
    <citation type="submission" date="2018-11" db="EMBL/GenBank/DDBJ databases">
        <authorList>
            <person name="Lopez-Roques C."/>
            <person name="Donnadieu C."/>
            <person name="Bouchez O."/>
            <person name="Klopp C."/>
            <person name="Cabau C."/>
            <person name="Zahm M."/>
        </authorList>
    </citation>
    <scope>NUCLEOTIDE SEQUENCE [LARGE SCALE GENOMIC DNA]</scope>
    <source>
        <strain evidence="13">RS831</strain>
        <tissue evidence="13">Whole body</tissue>
    </source>
</reference>
<dbReference type="PRINTS" id="PR00237">
    <property type="entry name" value="GPCRRHODOPSN"/>
</dbReference>
<accession>A0A437CS82</accession>
<dbReference type="Proteomes" id="UP000283210">
    <property type="component" value="Chromosome 12"/>
</dbReference>
<reference evidence="13 14" key="2">
    <citation type="submission" date="2019-01" db="EMBL/GenBank/DDBJ databases">
        <title>A chromosome length genome reference of the Java medaka (oryzias javanicus).</title>
        <authorList>
            <person name="Herpin A."/>
            <person name="Takehana Y."/>
            <person name="Naruse K."/>
            <person name="Ansai S."/>
            <person name="Kawaguchi M."/>
        </authorList>
    </citation>
    <scope>NUCLEOTIDE SEQUENCE [LARGE SCALE GENOMIC DNA]</scope>
    <source>
        <strain evidence="13">RS831</strain>
        <tissue evidence="13">Whole body</tissue>
    </source>
</reference>
<evidence type="ECO:0000256" key="2">
    <source>
        <dbReference type="ARBA" id="ARBA00022475"/>
    </source>
</evidence>
<gene>
    <name evidence="13" type="ORF">OJAV_G00118710</name>
</gene>
<feature type="domain" description="G-protein coupled receptors family 1 profile" evidence="12">
    <location>
        <begin position="1"/>
        <end position="136"/>
    </location>
</feature>
<name>A0A437CS82_ORYJA</name>
<evidence type="ECO:0000259" key="12">
    <source>
        <dbReference type="PROSITE" id="PS50262"/>
    </source>
</evidence>
<evidence type="ECO:0000313" key="13">
    <source>
        <dbReference type="EMBL" id="RVE65651.1"/>
    </source>
</evidence>
<dbReference type="SUPFAM" id="SSF81321">
    <property type="entry name" value="Family A G protein-coupled receptor-like"/>
    <property type="match status" value="1"/>
</dbReference>
<dbReference type="Pfam" id="PF00001">
    <property type="entry name" value="7tm_1"/>
    <property type="match status" value="1"/>
</dbReference>
<keyword evidence="2" id="KW-1003">Cell membrane</keyword>
<feature type="region of interest" description="Disordered" evidence="10">
    <location>
        <begin position="167"/>
        <end position="193"/>
    </location>
</feature>
<dbReference type="AlphaFoldDB" id="A0A437CS82"/>
<dbReference type="GO" id="GO:0005886">
    <property type="term" value="C:plasma membrane"/>
    <property type="evidence" value="ECO:0007669"/>
    <property type="project" value="UniProtKB-SubCell"/>
</dbReference>
<evidence type="ECO:0000256" key="3">
    <source>
        <dbReference type="ARBA" id="ARBA00022692"/>
    </source>
</evidence>
<evidence type="ECO:0000256" key="6">
    <source>
        <dbReference type="ARBA" id="ARBA00023136"/>
    </source>
</evidence>